<dbReference type="Pfam" id="PF02190">
    <property type="entry name" value="LON_substr_bdg"/>
    <property type="match status" value="1"/>
</dbReference>
<dbReference type="AlphaFoldDB" id="A0A644WI34"/>
<keyword evidence="3 13" id="KW-0645">Protease</keyword>
<dbReference type="Gene3D" id="1.10.8.60">
    <property type="match status" value="1"/>
</dbReference>
<evidence type="ECO:0000256" key="5">
    <source>
        <dbReference type="ARBA" id="ARBA00022801"/>
    </source>
</evidence>
<protein>
    <recommendedName>
        <fullName evidence="10">endopeptidase La</fullName>
        <ecNumber evidence="10">3.4.21.53</ecNumber>
    </recommendedName>
</protein>
<dbReference type="GO" id="GO:0005524">
    <property type="term" value="F:ATP binding"/>
    <property type="evidence" value="ECO:0007669"/>
    <property type="project" value="UniProtKB-KW"/>
</dbReference>
<dbReference type="Gene3D" id="3.30.230.10">
    <property type="match status" value="1"/>
</dbReference>
<dbReference type="SUPFAM" id="SSF54211">
    <property type="entry name" value="Ribosomal protein S5 domain 2-like"/>
    <property type="match status" value="1"/>
</dbReference>
<dbReference type="PROSITE" id="PS51787">
    <property type="entry name" value="LON_N"/>
    <property type="match status" value="1"/>
</dbReference>
<dbReference type="InterPro" id="IPR014721">
    <property type="entry name" value="Ribsml_uS5_D2-typ_fold_subgr"/>
</dbReference>
<dbReference type="SUPFAM" id="SSF88697">
    <property type="entry name" value="PUA domain-like"/>
    <property type="match status" value="1"/>
</dbReference>
<evidence type="ECO:0000256" key="1">
    <source>
        <dbReference type="ARBA" id="ARBA00004496"/>
    </source>
</evidence>
<dbReference type="NCBIfam" id="TIGR00763">
    <property type="entry name" value="lon"/>
    <property type="match status" value="1"/>
</dbReference>
<dbReference type="CDD" id="cd19500">
    <property type="entry name" value="RecA-like_Lon"/>
    <property type="match status" value="1"/>
</dbReference>
<feature type="domain" description="Lon proteolytic" evidence="11">
    <location>
        <begin position="587"/>
        <end position="768"/>
    </location>
</feature>
<dbReference type="Gene3D" id="1.20.5.5270">
    <property type="match status" value="1"/>
</dbReference>
<dbReference type="InterPro" id="IPR020568">
    <property type="entry name" value="Ribosomal_Su5_D2-typ_SF"/>
</dbReference>
<keyword evidence="5 13" id="KW-0378">Hydrolase</keyword>
<dbReference type="SMART" id="SM00464">
    <property type="entry name" value="LON"/>
    <property type="match status" value="1"/>
</dbReference>
<dbReference type="Gene3D" id="3.40.50.300">
    <property type="entry name" value="P-loop containing nucleotide triphosphate hydrolases"/>
    <property type="match status" value="1"/>
</dbReference>
<sequence length="791" mass="87020">MELHGIVTLPVIPLRGIAVLPGEIMHCDIGRKKTLSAMEQALSEEGYALFVAQKNAKVVDVAPDDLYSVGTICRIRQVFRIQNDTVHLLVTGVARARIESVISENPHYIAQVAVLEDTEPDEATVEAFRRRLSEGFTEHASQRDRLTQDQKDAILSLPTLSELTDSIAQQVVGKLEDKQKLIEEADLVTRAASLLSIIENELLVMQVDRRIAGKIKAALERNQKEFVLREQLKAVQEELGEGDEDEAEIYRERALKKKLPDEVRTVLNKQIERFASLPGGSHEAPMAQAYIELILDLPWMESTEDNLDLKHAREVLDRDHFGMERVKTRIIESLAVQRLTNNPQGQILCLVGPPGVGKTSIVRGIAEAMGRKFIRMSLGGVHDEAEIRGHRRTYIGAQPGRVIEAMRKAGSINPVLLFDEIDKLGADVRGDPSSAMLEVLDGAQNFAFVDHFLELPFDLSRSMIVTTANDPGAIPQPLRDRMELIEVPSYLFDEKEEIAKRHLLPKQMEKHGLKKTNLRVSEGALQTLIGCYTREAGVRELERVLASVCRKAACDVAEGKTRISLTDARITEWLGPKKFKRTEPLRPDTVGVVTGLAWTSVGGETLEVEAAAVPGKGVLQLTGQLGDVMQESAKAAMTYVRANTARFGIDPSFLETLDVHIHVPEGAVPKDGPSAGVAMATSLVSALTGIPVKSSVAMTGEVTLRGRVLPIGGLREKLLAAVRAGVERVVLPRANREDLYDVPAEVKSALKIEFVETVDEVLGFALTMHPHGAEPHLNLPGLEITHETVRH</sequence>
<dbReference type="InterPro" id="IPR004815">
    <property type="entry name" value="Lon_bac/euk-typ"/>
</dbReference>
<gene>
    <name evidence="13" type="primary">lon1_6</name>
    <name evidence="13" type="ORF">SDC9_49802</name>
</gene>
<accession>A0A644WI34</accession>
<dbReference type="InterPro" id="IPR027065">
    <property type="entry name" value="Lon_Prtase"/>
</dbReference>
<evidence type="ECO:0000256" key="4">
    <source>
        <dbReference type="ARBA" id="ARBA00022741"/>
    </source>
</evidence>
<dbReference type="InterPro" id="IPR008269">
    <property type="entry name" value="Lon_proteolytic"/>
</dbReference>
<evidence type="ECO:0000256" key="9">
    <source>
        <dbReference type="ARBA" id="ARBA00050665"/>
    </source>
</evidence>
<dbReference type="Pfam" id="PF05362">
    <property type="entry name" value="Lon_C"/>
    <property type="match status" value="1"/>
</dbReference>
<dbReference type="InterPro" id="IPR054594">
    <property type="entry name" value="Lon_lid"/>
</dbReference>
<dbReference type="PRINTS" id="PR00830">
    <property type="entry name" value="ENDOLAPTASE"/>
</dbReference>
<dbReference type="PROSITE" id="PS51786">
    <property type="entry name" value="LON_PROTEOLYTIC"/>
    <property type="match status" value="1"/>
</dbReference>
<dbReference type="InterPro" id="IPR015947">
    <property type="entry name" value="PUA-like_sf"/>
</dbReference>
<dbReference type="Pfam" id="PF00004">
    <property type="entry name" value="AAA"/>
    <property type="match status" value="1"/>
</dbReference>
<dbReference type="EMBL" id="VSSQ01000961">
    <property type="protein sequence ID" value="MPM03535.1"/>
    <property type="molecule type" value="Genomic_DNA"/>
</dbReference>
<dbReference type="GO" id="GO:0006508">
    <property type="term" value="P:proteolysis"/>
    <property type="evidence" value="ECO:0007669"/>
    <property type="project" value="UniProtKB-KW"/>
</dbReference>
<keyword evidence="4" id="KW-0547">Nucleotide-binding</keyword>
<dbReference type="SMART" id="SM00382">
    <property type="entry name" value="AAA"/>
    <property type="match status" value="1"/>
</dbReference>
<dbReference type="GO" id="GO:0005737">
    <property type="term" value="C:cytoplasm"/>
    <property type="evidence" value="ECO:0007669"/>
    <property type="project" value="UniProtKB-SubCell"/>
</dbReference>
<dbReference type="GO" id="GO:0004176">
    <property type="term" value="F:ATP-dependent peptidase activity"/>
    <property type="evidence" value="ECO:0007669"/>
    <property type="project" value="InterPro"/>
</dbReference>
<dbReference type="GO" id="GO:0016887">
    <property type="term" value="F:ATP hydrolysis activity"/>
    <property type="evidence" value="ECO:0007669"/>
    <property type="project" value="InterPro"/>
</dbReference>
<evidence type="ECO:0000313" key="13">
    <source>
        <dbReference type="EMBL" id="MPM03535.1"/>
    </source>
</evidence>
<dbReference type="GO" id="GO:0043565">
    <property type="term" value="F:sequence-specific DNA binding"/>
    <property type="evidence" value="ECO:0007669"/>
    <property type="project" value="InterPro"/>
</dbReference>
<keyword evidence="6" id="KW-0720">Serine protease</keyword>
<keyword evidence="7" id="KW-0067">ATP-binding</keyword>
<reference evidence="13" key="1">
    <citation type="submission" date="2019-08" db="EMBL/GenBank/DDBJ databases">
        <authorList>
            <person name="Kucharzyk K."/>
            <person name="Murdoch R.W."/>
            <person name="Higgins S."/>
            <person name="Loffler F."/>
        </authorList>
    </citation>
    <scope>NUCLEOTIDE SEQUENCE</scope>
</reference>
<dbReference type="InterPro" id="IPR008268">
    <property type="entry name" value="Peptidase_S16_AS"/>
</dbReference>
<evidence type="ECO:0000256" key="2">
    <source>
        <dbReference type="ARBA" id="ARBA00022490"/>
    </source>
</evidence>
<dbReference type="EC" id="3.4.21.53" evidence="10"/>
<evidence type="ECO:0000256" key="10">
    <source>
        <dbReference type="ARBA" id="ARBA00066743"/>
    </source>
</evidence>
<evidence type="ECO:0000256" key="6">
    <source>
        <dbReference type="ARBA" id="ARBA00022825"/>
    </source>
</evidence>
<dbReference type="PIRSF" id="PIRSF001174">
    <property type="entry name" value="Lon_proteas"/>
    <property type="match status" value="1"/>
</dbReference>
<name>A0A644WI34_9ZZZZ</name>
<comment type="catalytic activity">
    <reaction evidence="9">
        <text>Hydrolysis of proteins in presence of ATP.</text>
        <dbReference type="EC" id="3.4.21.53"/>
    </reaction>
</comment>
<dbReference type="GO" id="GO:0030163">
    <property type="term" value="P:protein catabolic process"/>
    <property type="evidence" value="ECO:0007669"/>
    <property type="project" value="InterPro"/>
</dbReference>
<comment type="caution">
    <text evidence="13">The sequence shown here is derived from an EMBL/GenBank/DDBJ whole genome shotgun (WGS) entry which is preliminary data.</text>
</comment>
<dbReference type="GO" id="GO:0004252">
    <property type="term" value="F:serine-type endopeptidase activity"/>
    <property type="evidence" value="ECO:0007669"/>
    <property type="project" value="UniProtKB-EC"/>
</dbReference>
<dbReference type="InterPro" id="IPR046336">
    <property type="entry name" value="Lon_prtase_N_sf"/>
</dbReference>
<evidence type="ECO:0000256" key="7">
    <source>
        <dbReference type="ARBA" id="ARBA00022840"/>
    </source>
</evidence>
<dbReference type="Gene3D" id="1.20.58.1480">
    <property type="match status" value="1"/>
</dbReference>
<dbReference type="InterPro" id="IPR003111">
    <property type="entry name" value="Lon_prtase_N"/>
</dbReference>
<dbReference type="FunFam" id="3.40.50.300:FF:000021">
    <property type="entry name" value="Lon protease homolog"/>
    <property type="match status" value="1"/>
</dbReference>
<dbReference type="HAMAP" id="MF_01973">
    <property type="entry name" value="lon_bact"/>
    <property type="match status" value="1"/>
</dbReference>
<evidence type="ECO:0000256" key="3">
    <source>
        <dbReference type="ARBA" id="ARBA00022670"/>
    </source>
</evidence>
<dbReference type="Pfam" id="PF22667">
    <property type="entry name" value="Lon_lid"/>
    <property type="match status" value="1"/>
</dbReference>
<dbReference type="PANTHER" id="PTHR10046">
    <property type="entry name" value="ATP DEPENDENT LON PROTEASE FAMILY MEMBER"/>
    <property type="match status" value="1"/>
</dbReference>
<dbReference type="InterPro" id="IPR027543">
    <property type="entry name" value="Lon_bac"/>
</dbReference>
<dbReference type="Gene3D" id="2.30.130.40">
    <property type="entry name" value="LON domain-like"/>
    <property type="match status" value="1"/>
</dbReference>
<feature type="domain" description="Lon N-terminal" evidence="12">
    <location>
        <begin position="9"/>
        <end position="202"/>
    </location>
</feature>
<dbReference type="InterPro" id="IPR003593">
    <property type="entry name" value="AAA+_ATPase"/>
</dbReference>
<dbReference type="PROSITE" id="PS01046">
    <property type="entry name" value="LON_SER"/>
    <property type="match status" value="1"/>
</dbReference>
<evidence type="ECO:0000256" key="8">
    <source>
        <dbReference type="ARBA" id="ARBA00023016"/>
    </source>
</evidence>
<evidence type="ECO:0000259" key="11">
    <source>
        <dbReference type="PROSITE" id="PS51786"/>
    </source>
</evidence>
<organism evidence="13">
    <name type="scientific">bioreactor metagenome</name>
    <dbReference type="NCBI Taxonomy" id="1076179"/>
    <lineage>
        <taxon>unclassified sequences</taxon>
        <taxon>metagenomes</taxon>
        <taxon>ecological metagenomes</taxon>
    </lineage>
</organism>
<evidence type="ECO:0000259" key="12">
    <source>
        <dbReference type="PROSITE" id="PS51787"/>
    </source>
</evidence>
<keyword evidence="8" id="KW-0346">Stress response</keyword>
<dbReference type="InterPro" id="IPR003959">
    <property type="entry name" value="ATPase_AAA_core"/>
</dbReference>
<dbReference type="SUPFAM" id="SSF52540">
    <property type="entry name" value="P-loop containing nucleoside triphosphate hydrolases"/>
    <property type="match status" value="1"/>
</dbReference>
<keyword evidence="2" id="KW-0963">Cytoplasm</keyword>
<proteinExistence type="inferred from homology"/>
<dbReference type="InterPro" id="IPR027417">
    <property type="entry name" value="P-loop_NTPase"/>
</dbReference>
<comment type="subcellular location">
    <subcellularLocation>
        <location evidence="1">Cytoplasm</location>
    </subcellularLocation>
</comment>